<dbReference type="InterPro" id="IPR033762">
    <property type="entry name" value="MCM_OB"/>
</dbReference>
<dbReference type="InterPro" id="IPR027417">
    <property type="entry name" value="P-loop_NTPase"/>
</dbReference>
<feature type="transmembrane region" description="Helical" evidence="4">
    <location>
        <begin position="155"/>
        <end position="175"/>
    </location>
</feature>
<name>A0A7E4UQG6_PANRE</name>
<dbReference type="InterPro" id="IPR041562">
    <property type="entry name" value="MCM_lid"/>
</dbReference>
<protein>
    <submittedName>
        <fullName evidence="8">MCM domain-containing protein</fullName>
    </submittedName>
</protein>
<feature type="domain" description="MCM C-terminal AAA(+) ATPase" evidence="6">
    <location>
        <begin position="479"/>
        <end position="667"/>
    </location>
</feature>
<dbReference type="Gene3D" id="3.40.50.300">
    <property type="entry name" value="P-loop containing nucleotide triphosphate hydrolases"/>
    <property type="match status" value="1"/>
</dbReference>
<keyword evidence="4" id="KW-0472">Membrane</keyword>
<evidence type="ECO:0000256" key="4">
    <source>
        <dbReference type="SAM" id="Phobius"/>
    </source>
</evidence>
<keyword evidence="4" id="KW-1133">Transmembrane helix</keyword>
<keyword evidence="7" id="KW-1185">Reference proteome</keyword>
<proteinExistence type="predicted"/>
<dbReference type="Gene3D" id="2.20.28.10">
    <property type="match status" value="1"/>
</dbReference>
<dbReference type="SUPFAM" id="SSF52540">
    <property type="entry name" value="P-loop containing nucleoside triphosphate hydrolases"/>
    <property type="match status" value="1"/>
</dbReference>
<dbReference type="PANTHER" id="PTHR11630">
    <property type="entry name" value="DNA REPLICATION LICENSING FACTOR MCM FAMILY MEMBER"/>
    <property type="match status" value="1"/>
</dbReference>
<dbReference type="SUPFAM" id="SSF50249">
    <property type="entry name" value="Nucleic acid-binding proteins"/>
    <property type="match status" value="1"/>
</dbReference>
<dbReference type="PROSITE" id="PS50051">
    <property type="entry name" value="MCM_2"/>
    <property type="match status" value="1"/>
</dbReference>
<keyword evidence="3" id="KW-0238">DNA-binding</keyword>
<dbReference type="AlphaFoldDB" id="A0A7E4UQG6"/>
<accession>A0A7E4UQG6</accession>
<dbReference type="SMART" id="SM00350">
    <property type="entry name" value="MCM"/>
    <property type="match status" value="1"/>
</dbReference>
<organism evidence="7 8">
    <name type="scientific">Panagrellus redivivus</name>
    <name type="common">Microworm</name>
    <dbReference type="NCBI Taxonomy" id="6233"/>
    <lineage>
        <taxon>Eukaryota</taxon>
        <taxon>Metazoa</taxon>
        <taxon>Ecdysozoa</taxon>
        <taxon>Nematoda</taxon>
        <taxon>Chromadorea</taxon>
        <taxon>Rhabditida</taxon>
        <taxon>Tylenchina</taxon>
        <taxon>Panagrolaimomorpha</taxon>
        <taxon>Panagrolaimoidea</taxon>
        <taxon>Panagrolaimidae</taxon>
        <taxon>Panagrellus</taxon>
    </lineage>
</organism>
<dbReference type="GO" id="GO:0003697">
    <property type="term" value="F:single-stranded DNA binding"/>
    <property type="evidence" value="ECO:0007669"/>
    <property type="project" value="TreeGrafter"/>
</dbReference>
<dbReference type="InterPro" id="IPR031327">
    <property type="entry name" value="MCM"/>
</dbReference>
<keyword evidence="1" id="KW-0547">Nucleotide-binding</keyword>
<feature type="transmembrane region" description="Helical" evidence="4">
    <location>
        <begin position="130"/>
        <end position="148"/>
    </location>
</feature>
<evidence type="ECO:0000256" key="3">
    <source>
        <dbReference type="ARBA" id="ARBA00023125"/>
    </source>
</evidence>
<reference evidence="7" key="1">
    <citation type="journal article" date="2013" name="Genetics">
        <title>The draft genome and transcriptome of Panagrellus redivivus are shaped by the harsh demands of a free-living lifestyle.</title>
        <authorList>
            <person name="Srinivasan J."/>
            <person name="Dillman A.R."/>
            <person name="Macchietto M.G."/>
            <person name="Heikkinen L."/>
            <person name="Lakso M."/>
            <person name="Fracchia K.M."/>
            <person name="Antoshechkin I."/>
            <person name="Mortazavi A."/>
            <person name="Wong G."/>
            <person name="Sternberg P.W."/>
        </authorList>
    </citation>
    <scope>NUCLEOTIDE SEQUENCE [LARGE SCALE GENOMIC DNA]</scope>
    <source>
        <strain evidence="7">MT8872</strain>
    </source>
</reference>
<dbReference type="GO" id="GO:0043138">
    <property type="term" value="F:3'-5' DNA helicase activity"/>
    <property type="evidence" value="ECO:0007669"/>
    <property type="project" value="TreeGrafter"/>
</dbReference>
<evidence type="ECO:0000256" key="1">
    <source>
        <dbReference type="ARBA" id="ARBA00022741"/>
    </source>
</evidence>
<dbReference type="GO" id="GO:1902975">
    <property type="term" value="P:mitotic DNA replication initiation"/>
    <property type="evidence" value="ECO:0007669"/>
    <property type="project" value="TreeGrafter"/>
</dbReference>
<dbReference type="PANTHER" id="PTHR11630:SF44">
    <property type="entry name" value="DNA REPLICATION LICENSING FACTOR MCM2"/>
    <property type="match status" value="1"/>
</dbReference>
<dbReference type="WBParaSite" id="Pan_g11496.t1">
    <property type="protein sequence ID" value="Pan_g11496.t1"/>
    <property type="gene ID" value="Pan_g11496"/>
</dbReference>
<evidence type="ECO:0000313" key="7">
    <source>
        <dbReference type="Proteomes" id="UP000492821"/>
    </source>
</evidence>
<evidence type="ECO:0000259" key="6">
    <source>
        <dbReference type="PROSITE" id="PS50051"/>
    </source>
</evidence>
<feature type="transmembrane region" description="Helical" evidence="4">
    <location>
        <begin position="66"/>
        <end position="82"/>
    </location>
</feature>
<dbReference type="Pfam" id="PF00493">
    <property type="entry name" value="MCM"/>
    <property type="match status" value="1"/>
</dbReference>
<feature type="signal peptide" evidence="5">
    <location>
        <begin position="1"/>
        <end position="26"/>
    </location>
</feature>
<reference evidence="8" key="2">
    <citation type="submission" date="2020-10" db="UniProtKB">
        <authorList>
            <consortium name="WormBaseParasite"/>
        </authorList>
    </citation>
    <scope>IDENTIFICATION</scope>
</reference>
<dbReference type="Proteomes" id="UP000492821">
    <property type="component" value="Unassembled WGS sequence"/>
</dbReference>
<dbReference type="GO" id="GO:0005524">
    <property type="term" value="F:ATP binding"/>
    <property type="evidence" value="ECO:0007669"/>
    <property type="project" value="UniProtKB-KW"/>
</dbReference>
<dbReference type="GO" id="GO:0017116">
    <property type="term" value="F:single-stranded DNA helicase activity"/>
    <property type="evidence" value="ECO:0007669"/>
    <property type="project" value="TreeGrafter"/>
</dbReference>
<dbReference type="Gene3D" id="2.40.50.140">
    <property type="entry name" value="Nucleic acid-binding proteins"/>
    <property type="match status" value="1"/>
</dbReference>
<evidence type="ECO:0000256" key="2">
    <source>
        <dbReference type="ARBA" id="ARBA00022840"/>
    </source>
</evidence>
<feature type="transmembrane region" description="Helical" evidence="4">
    <location>
        <begin position="103"/>
        <end position="124"/>
    </location>
</feature>
<evidence type="ECO:0000313" key="8">
    <source>
        <dbReference type="WBParaSite" id="Pan_g11496.t1"/>
    </source>
</evidence>
<evidence type="ECO:0000256" key="5">
    <source>
        <dbReference type="SAM" id="SignalP"/>
    </source>
</evidence>
<dbReference type="InterPro" id="IPR012340">
    <property type="entry name" value="NA-bd_OB-fold"/>
</dbReference>
<dbReference type="Pfam" id="PF17207">
    <property type="entry name" value="MCM_OB"/>
    <property type="match status" value="1"/>
</dbReference>
<keyword evidence="2" id="KW-0067">ATP-binding</keyword>
<dbReference type="GO" id="GO:0000727">
    <property type="term" value="P:double-strand break repair via break-induced replication"/>
    <property type="evidence" value="ECO:0007669"/>
    <property type="project" value="TreeGrafter"/>
</dbReference>
<feature type="chain" id="PRO_5028918701" evidence="5">
    <location>
        <begin position="27"/>
        <end position="844"/>
    </location>
</feature>
<dbReference type="InterPro" id="IPR001208">
    <property type="entry name" value="MCM_dom"/>
</dbReference>
<dbReference type="GO" id="GO:0005634">
    <property type="term" value="C:nucleus"/>
    <property type="evidence" value="ECO:0007669"/>
    <property type="project" value="TreeGrafter"/>
</dbReference>
<keyword evidence="4" id="KW-0812">Transmembrane</keyword>
<sequence>MRLKPLHFLAIAVLCAICFISTPSSAILSKSSNAFQSESPPLNFTITSVNKGASIYARVIALSKKPLFFLSVIFVSTGYYVNQGGLRGFNDSLSYPQTWNITVNNMTSSFITTATWAVLGSAIYDGTGDYAFMIGCGLFGTLLTVDNANMFHESFFGVGLMVGAAAFLSYITYLFSMGLKDGIAAIDVDALKNRLQRVIGRRPNAEQLRLIEEANRAFKKNILDTMTRLLGEKYLEPMNEMVAENSDTIVIAYDDLPALHVAEDTLNCYHEINLATQQVVTNAFPHYENTELFVQIEGFPTTNDIITLENVQNAMVKIQGFVTSTTGLLSQFTVTRFECPHCGTSMGPIAGTAGTNVKPVACEKCGHQGSFESMEHESHTYNYRRISVTTTDHLTEDRVTHTVDVIVPDRTGFVCHPGNQIEVTGCYNNIYNAGKEAKRFPMTKAVIGNFFHLLKDAQDDVFSDNAVKAIQQLAADPDVYRKIIATVAPEVEGCYHVKEAVALSLFCKNSGSRVKGEARNTVNILIIGTNDAISETVQTAARLTSPSMRFQPRLPEVGLTISMRRHAETNELILEAGAMVSARQGYCFVENLQKLNNQDQMYLNSAMQSGMLQVSKSGIKAAVATPCSIIATGNIPTDDGSYDSTLPHYQNLKLPMSTVSSFDIILVTGSTEGDIDGSPVTSVNVSLLKTYIKYARNHCQPQMDERHRKLIEFAFGQLQRESQLLNITPPSDFFVASTTRVAEAHARMYLRSRITDTDVKTAVRFTSETYLASLAVSTQEKESVMKKVLSNDGNVHQLCIILEEMFNKEASRSNMDVKSMKNLVISEKDFEAEAAKSEMTIEKM</sequence>
<dbReference type="Pfam" id="PF17855">
    <property type="entry name" value="MCM_lid"/>
    <property type="match status" value="1"/>
</dbReference>
<keyword evidence="5" id="KW-0732">Signal</keyword>
<dbReference type="GO" id="GO:0042555">
    <property type="term" value="C:MCM complex"/>
    <property type="evidence" value="ECO:0007669"/>
    <property type="project" value="TreeGrafter"/>
</dbReference>